<accession>A0A381RUC8</accession>
<dbReference type="AlphaFoldDB" id="A0A381RUC8"/>
<dbReference type="PROSITE" id="PS51898">
    <property type="entry name" value="TYR_RECOMBINASE"/>
    <property type="match status" value="1"/>
</dbReference>
<comment type="subcellular location">
    <subcellularLocation>
        <location evidence="1">Cytoplasm</location>
    </subcellularLocation>
</comment>
<feature type="domain" description="Tyr recombinase" evidence="4">
    <location>
        <begin position="23"/>
        <end position="207"/>
    </location>
</feature>
<evidence type="ECO:0000256" key="3">
    <source>
        <dbReference type="ARBA" id="ARBA00023172"/>
    </source>
</evidence>
<dbReference type="Pfam" id="PF00589">
    <property type="entry name" value="Phage_integrase"/>
    <property type="match status" value="1"/>
</dbReference>
<dbReference type="InterPro" id="IPR011010">
    <property type="entry name" value="DNA_brk_join_enz"/>
</dbReference>
<evidence type="ECO:0000313" key="5">
    <source>
        <dbReference type="EMBL" id="SUZ95480.1"/>
    </source>
</evidence>
<evidence type="ECO:0000256" key="2">
    <source>
        <dbReference type="ARBA" id="ARBA00022908"/>
    </source>
</evidence>
<dbReference type="EMBL" id="UINC01002328">
    <property type="protein sequence ID" value="SUZ95480.1"/>
    <property type="molecule type" value="Genomic_DNA"/>
</dbReference>
<organism evidence="5">
    <name type="scientific">marine metagenome</name>
    <dbReference type="NCBI Taxonomy" id="408172"/>
    <lineage>
        <taxon>unclassified sequences</taxon>
        <taxon>metagenomes</taxon>
        <taxon>ecological metagenomes</taxon>
    </lineage>
</organism>
<dbReference type="PANTHER" id="PTHR30349:SF77">
    <property type="entry name" value="TYROSINE RECOMBINASE XERC"/>
    <property type="match status" value="1"/>
</dbReference>
<reference evidence="5" key="1">
    <citation type="submission" date="2018-05" db="EMBL/GenBank/DDBJ databases">
        <authorList>
            <person name="Lanie J.A."/>
            <person name="Ng W.-L."/>
            <person name="Kazmierczak K.M."/>
            <person name="Andrzejewski T.M."/>
            <person name="Davidsen T.M."/>
            <person name="Wayne K.J."/>
            <person name="Tettelin H."/>
            <person name="Glass J.I."/>
            <person name="Rusch D."/>
            <person name="Podicherti R."/>
            <person name="Tsui H.-C.T."/>
            <person name="Winkler M.E."/>
        </authorList>
    </citation>
    <scope>NUCLEOTIDE SEQUENCE</scope>
</reference>
<evidence type="ECO:0000259" key="4">
    <source>
        <dbReference type="PROSITE" id="PS51898"/>
    </source>
</evidence>
<evidence type="ECO:0000256" key="1">
    <source>
        <dbReference type="ARBA" id="ARBA00004496"/>
    </source>
</evidence>
<dbReference type="PANTHER" id="PTHR30349">
    <property type="entry name" value="PHAGE INTEGRASE-RELATED"/>
    <property type="match status" value="1"/>
</dbReference>
<keyword evidence="3" id="KW-0233">DNA recombination</keyword>
<dbReference type="InterPro" id="IPR002104">
    <property type="entry name" value="Integrase_catalytic"/>
</dbReference>
<proteinExistence type="predicted"/>
<dbReference type="GO" id="GO:0006310">
    <property type="term" value="P:DNA recombination"/>
    <property type="evidence" value="ECO:0007669"/>
    <property type="project" value="UniProtKB-KW"/>
</dbReference>
<gene>
    <name evidence="5" type="ORF">METZ01_LOCUS48334</name>
</gene>
<name>A0A381RUC8_9ZZZZ</name>
<dbReference type="InterPro" id="IPR050090">
    <property type="entry name" value="Tyrosine_recombinase_XerCD"/>
</dbReference>
<protein>
    <recommendedName>
        <fullName evidence="4">Tyr recombinase domain-containing protein</fullName>
    </recommendedName>
</protein>
<dbReference type="SUPFAM" id="SSF56349">
    <property type="entry name" value="DNA breaking-rejoining enzymes"/>
    <property type="match status" value="1"/>
</dbReference>
<dbReference type="GO" id="GO:0015074">
    <property type="term" value="P:DNA integration"/>
    <property type="evidence" value="ECO:0007669"/>
    <property type="project" value="UniProtKB-KW"/>
</dbReference>
<keyword evidence="2" id="KW-0229">DNA integration</keyword>
<sequence>MLINNMIRTNIAKFVKTPKTNRELPHYLSLKEAKDILSLPIGNDKEILRDRLILELFYATGVRISELIKIHLKDIRLEENLIHILGKGNKERIVIIGSEAKTALLNYLEMLNEKNANEQGFLFPPIRKNKNNTISPKTVFNIVKKYLKIVSDDEKLSPHSLRHTFATHMLNNGADLMAIKDMLGHNSLSSTQIYTHLQPEKLKKVYQQAHPHAK</sequence>
<dbReference type="Gene3D" id="1.10.443.10">
    <property type="entry name" value="Intergrase catalytic core"/>
    <property type="match status" value="1"/>
</dbReference>
<dbReference type="GO" id="GO:0003677">
    <property type="term" value="F:DNA binding"/>
    <property type="evidence" value="ECO:0007669"/>
    <property type="project" value="InterPro"/>
</dbReference>
<dbReference type="GO" id="GO:0005737">
    <property type="term" value="C:cytoplasm"/>
    <property type="evidence" value="ECO:0007669"/>
    <property type="project" value="UniProtKB-SubCell"/>
</dbReference>
<dbReference type="InterPro" id="IPR013762">
    <property type="entry name" value="Integrase-like_cat_sf"/>
</dbReference>